<dbReference type="EMBL" id="CABFNO020001387">
    <property type="protein sequence ID" value="CAG9984307.1"/>
    <property type="molecule type" value="Genomic_DNA"/>
</dbReference>
<gene>
    <name evidence="1" type="ORF">CBYS24578_00012070</name>
</gene>
<keyword evidence="2" id="KW-1185">Reference proteome</keyword>
<dbReference type="OrthoDB" id="10261782at2759"/>
<accession>A0A9N9XZH1</accession>
<evidence type="ECO:0000313" key="1">
    <source>
        <dbReference type="EMBL" id="CAG9984307.1"/>
    </source>
</evidence>
<comment type="caution">
    <text evidence="1">The sequence shown here is derived from an EMBL/GenBank/DDBJ whole genome shotgun (WGS) entry which is preliminary data.</text>
</comment>
<dbReference type="PANTHER" id="PTHR35204">
    <property type="entry name" value="YALI0A21131P"/>
    <property type="match status" value="1"/>
</dbReference>
<dbReference type="AlphaFoldDB" id="A0A9N9XZH1"/>
<dbReference type="InterPro" id="IPR038921">
    <property type="entry name" value="YOR389W-like"/>
</dbReference>
<name>A0A9N9XZH1_9HYPO</name>
<protein>
    <submittedName>
        <fullName evidence="1">Uncharacterized protein</fullName>
    </submittedName>
</protein>
<organism evidence="1 2">
    <name type="scientific">Clonostachys byssicola</name>
    <dbReference type="NCBI Taxonomy" id="160290"/>
    <lineage>
        <taxon>Eukaryota</taxon>
        <taxon>Fungi</taxon>
        <taxon>Dikarya</taxon>
        <taxon>Ascomycota</taxon>
        <taxon>Pezizomycotina</taxon>
        <taxon>Sordariomycetes</taxon>
        <taxon>Hypocreomycetidae</taxon>
        <taxon>Hypocreales</taxon>
        <taxon>Bionectriaceae</taxon>
        <taxon>Clonostachys</taxon>
    </lineage>
</organism>
<sequence length="499" mass="56951">MALMGLSSVSYAVLYYFVFFTRASWTFQEPSYEAVQRNSFKIFNAIHAAMRQWGSSIEHNGMSFFPATIPKGVNLYHGTHKAGVIRGMEWLAFEIEHAEMFADMDRIGSRNYQLSRTEQSDGQPSQFVMTGGPQNANTKGHDPGYLHIYRTTRPQRLLYIDGMAAAKTEMGTLDTQDLLLRNRSVGLGWDEHRRAFELCKLAREWQIDGIVRMEAGFEIIKCDFSDGMELISANQRPKTPVYDSSLRELEYLRAVSQRYWDITASRVTLDYSRMLSAFFYPINLSNPIPAFADQPRLVYPSWQELNSVKSDLRDILSNQSHTSSVDWQGITDMIVTRYSDRLQFMAERSSLAELSLEVQDLLDIYIDYSTPDPNMAVAANKCTTHFLGPAPSATSIWPEHLIYVALQTVTSHICQSLFAVRRVVTAEISKEVGTSVDKARDIVRNLMGVLKWPEWKDCGRCGSDRICFVAMWPDGNTEDHYSPRCLNKTEIDGREGYWQ</sequence>
<proteinExistence type="predicted"/>
<dbReference type="Proteomes" id="UP000754883">
    <property type="component" value="Unassembled WGS sequence"/>
</dbReference>
<dbReference type="PANTHER" id="PTHR35204:SF1">
    <property type="entry name" value="ENTEROTOXIN"/>
    <property type="match status" value="1"/>
</dbReference>
<reference evidence="1" key="1">
    <citation type="submission" date="2021-10" db="EMBL/GenBank/DDBJ databases">
        <authorList>
            <person name="Piombo E."/>
        </authorList>
    </citation>
    <scope>NUCLEOTIDE SEQUENCE</scope>
</reference>
<evidence type="ECO:0000313" key="2">
    <source>
        <dbReference type="Proteomes" id="UP000754883"/>
    </source>
</evidence>